<dbReference type="Proteomes" id="UP001158576">
    <property type="component" value="Chromosome 2"/>
</dbReference>
<protein>
    <submittedName>
        <fullName evidence="1">Oidioi.mRNA.OKI2018_I69.chr2.g5799.t1.cds</fullName>
    </submittedName>
</protein>
<evidence type="ECO:0000313" key="1">
    <source>
        <dbReference type="EMBL" id="CAG5111496.1"/>
    </source>
</evidence>
<dbReference type="EMBL" id="OU015567">
    <property type="protein sequence ID" value="CAG5111496.1"/>
    <property type="molecule type" value="Genomic_DNA"/>
</dbReference>
<accession>A0ABN7T734</accession>
<keyword evidence="2" id="KW-1185">Reference proteome</keyword>
<name>A0ABN7T734_OIKDI</name>
<proteinExistence type="predicted"/>
<sequence>MKPFVAAIAASASVNAQMSANDAWTDVAAAYTDLYDAVHDAYVGTGKKQAVKKANRVGDFYNKVNNFPGRVSASCAEFAGSGDPAAFVPPYYDSEDICHSINNFIASVTSYHDAYVCMDDVDLTANNGWAPHKMIRTIQRQRNMLFNRKLKQLQCSLPIAPTPPPCDSNPCDGLSNCYTLIDGCAIAPVRDTSLGPVPAAISYKISAEVFCDHSGTESQFQNILFLGADVWEDGVGDRLFVLSKGSGWQKIHFVINKGDNAGFVTYHDFACVDGEWNTYALEVQNSPFSSSDVDFTATVDGNVVMQGSYPLTGEGFGDLQVYSSNPLHTAAPHKVRNFFYQTL</sequence>
<gene>
    <name evidence="1" type="ORF">OKIOD_LOCUS14564</name>
</gene>
<reference evidence="1 2" key="1">
    <citation type="submission" date="2021-04" db="EMBL/GenBank/DDBJ databases">
        <authorList>
            <person name="Bliznina A."/>
        </authorList>
    </citation>
    <scope>NUCLEOTIDE SEQUENCE [LARGE SCALE GENOMIC DNA]</scope>
</reference>
<evidence type="ECO:0000313" key="2">
    <source>
        <dbReference type="Proteomes" id="UP001158576"/>
    </source>
</evidence>
<organism evidence="1 2">
    <name type="scientific">Oikopleura dioica</name>
    <name type="common">Tunicate</name>
    <dbReference type="NCBI Taxonomy" id="34765"/>
    <lineage>
        <taxon>Eukaryota</taxon>
        <taxon>Metazoa</taxon>
        <taxon>Chordata</taxon>
        <taxon>Tunicata</taxon>
        <taxon>Appendicularia</taxon>
        <taxon>Copelata</taxon>
        <taxon>Oikopleuridae</taxon>
        <taxon>Oikopleura</taxon>
    </lineage>
</organism>